<dbReference type="Proteomes" id="UP001216674">
    <property type="component" value="Unassembled WGS sequence"/>
</dbReference>
<proteinExistence type="predicted"/>
<sequence length="154" mass="17781">MHGLTSAVKLYDASGTRSRHQKLLRGYLHIRPAEANTLKWLEALATDAAHTKVELPDIVNVLIEELIRVRCELRKVIKYNQLVANMVILHNVQWMSRKLKDLQERGHPVNAEVLKALSPYRREHVNRFGNYLLNLQRRVPPLDPSIDFLFKSAA</sequence>
<gene>
    <name evidence="2" type="ORF">P3W85_42765</name>
</gene>
<comment type="caution">
    <text evidence="2">The sequence shown here is derived from an EMBL/GenBank/DDBJ whole genome shotgun (WGS) entry which is preliminary data.</text>
</comment>
<feature type="domain" description="Tn3 transposase DDE" evidence="1">
    <location>
        <begin position="70"/>
        <end position="131"/>
    </location>
</feature>
<evidence type="ECO:0000313" key="2">
    <source>
        <dbReference type="EMBL" id="MDF3839615.1"/>
    </source>
</evidence>
<dbReference type="EMBL" id="JARJLM010000690">
    <property type="protein sequence ID" value="MDF3839615.1"/>
    <property type="molecule type" value="Genomic_DNA"/>
</dbReference>
<reference evidence="2 3" key="1">
    <citation type="submission" date="2023-03" db="EMBL/GenBank/DDBJ databases">
        <title>Draft assemblies of triclosan tolerant bacteria isolated from returned activated sludge.</title>
        <authorList>
            <person name="Van Hamelsveld S."/>
        </authorList>
    </citation>
    <scope>NUCLEOTIDE SEQUENCE [LARGE SCALE GENOMIC DNA]</scope>
    <source>
        <strain evidence="2 3">GW210010_S58</strain>
    </source>
</reference>
<dbReference type="RefSeq" id="WP_276269269.1">
    <property type="nucleotide sequence ID" value="NZ_JARJLM010000690.1"/>
</dbReference>
<dbReference type="InterPro" id="IPR002513">
    <property type="entry name" value="Tn3_Tnp_DDE_dom"/>
</dbReference>
<protein>
    <submittedName>
        <fullName evidence="2">Tn3 family transposase</fullName>
    </submittedName>
</protein>
<evidence type="ECO:0000259" key="1">
    <source>
        <dbReference type="Pfam" id="PF01526"/>
    </source>
</evidence>
<name>A0ABT6B408_9BURK</name>
<evidence type="ECO:0000313" key="3">
    <source>
        <dbReference type="Proteomes" id="UP001216674"/>
    </source>
</evidence>
<keyword evidence="3" id="KW-1185">Reference proteome</keyword>
<organism evidence="2 3">
    <name type="scientific">Cupriavidus basilensis</name>
    <dbReference type="NCBI Taxonomy" id="68895"/>
    <lineage>
        <taxon>Bacteria</taxon>
        <taxon>Pseudomonadati</taxon>
        <taxon>Pseudomonadota</taxon>
        <taxon>Betaproteobacteria</taxon>
        <taxon>Burkholderiales</taxon>
        <taxon>Burkholderiaceae</taxon>
        <taxon>Cupriavidus</taxon>
    </lineage>
</organism>
<accession>A0ABT6B408</accession>
<dbReference type="Pfam" id="PF01526">
    <property type="entry name" value="DDE_Tnp_Tn3"/>
    <property type="match status" value="1"/>
</dbReference>